<dbReference type="InterPro" id="IPR005754">
    <property type="entry name" value="Sortase"/>
</dbReference>
<evidence type="ECO:0000313" key="4">
    <source>
        <dbReference type="Proteomes" id="UP000179113"/>
    </source>
</evidence>
<dbReference type="Gene3D" id="2.40.260.10">
    <property type="entry name" value="Sortase"/>
    <property type="match status" value="1"/>
</dbReference>
<proteinExistence type="predicted"/>
<sequence>MRLLRLKNLKFLYFGILPNLLIVIGIGVLAVSFGPLVVDEIWYRLKESKSQEYVLNPDLLDSPQSSQSSSSDSAIGDSVFSRFLSTRPVLLTPVNQDFSLVIEKIGLNAPIVANVSVTDKKAYNDALKQGIAHALVSDTPNEAPGNVYLFAHASLNFWGLGKYATTFNLLRKLEINDRAYVFYKGRVFIYSVVNKEVMQGWNTYPITRPVIEPLLTLQTCDPPGTTLNRLVVTAKLIDIQDTR</sequence>
<dbReference type="AlphaFoldDB" id="A0A1F4WM07"/>
<feature type="transmembrane region" description="Helical" evidence="2">
    <location>
        <begin position="12"/>
        <end position="38"/>
    </location>
</feature>
<protein>
    <recommendedName>
        <fullName evidence="5">Sortase</fullName>
    </recommendedName>
</protein>
<dbReference type="SUPFAM" id="SSF63817">
    <property type="entry name" value="Sortase"/>
    <property type="match status" value="1"/>
</dbReference>
<dbReference type="CDD" id="cd00004">
    <property type="entry name" value="Sortase"/>
    <property type="match status" value="1"/>
</dbReference>
<evidence type="ECO:0000313" key="3">
    <source>
        <dbReference type="EMBL" id="OGC70442.1"/>
    </source>
</evidence>
<keyword evidence="1" id="KW-0378">Hydrolase</keyword>
<accession>A0A1F4WM07</accession>
<reference evidence="3 4" key="1">
    <citation type="journal article" date="2016" name="Nat. Commun.">
        <title>Thousands of microbial genomes shed light on interconnected biogeochemical processes in an aquifer system.</title>
        <authorList>
            <person name="Anantharaman K."/>
            <person name="Brown C.T."/>
            <person name="Hug L.A."/>
            <person name="Sharon I."/>
            <person name="Castelle C.J."/>
            <person name="Probst A.J."/>
            <person name="Thomas B.C."/>
            <person name="Singh A."/>
            <person name="Wilkins M.J."/>
            <person name="Karaoz U."/>
            <person name="Brodie E.L."/>
            <person name="Williams K.H."/>
            <person name="Hubbard S.S."/>
            <person name="Banfield J.F."/>
        </authorList>
    </citation>
    <scope>NUCLEOTIDE SEQUENCE [LARGE SCALE GENOMIC DNA]</scope>
</reference>
<evidence type="ECO:0000256" key="1">
    <source>
        <dbReference type="ARBA" id="ARBA00022801"/>
    </source>
</evidence>
<gene>
    <name evidence="3" type="ORF">A2415_02545</name>
</gene>
<dbReference type="Pfam" id="PF04203">
    <property type="entry name" value="Sortase"/>
    <property type="match status" value="1"/>
</dbReference>
<dbReference type="InterPro" id="IPR023365">
    <property type="entry name" value="Sortase_dom-sf"/>
</dbReference>
<name>A0A1F4WM07_UNCKA</name>
<keyword evidence="2" id="KW-1133">Transmembrane helix</keyword>
<organism evidence="3 4">
    <name type="scientific">candidate division WWE3 bacterium RIFOXYC1_FULL_39_7</name>
    <dbReference type="NCBI Taxonomy" id="1802643"/>
    <lineage>
        <taxon>Bacteria</taxon>
        <taxon>Katanobacteria</taxon>
    </lineage>
</organism>
<evidence type="ECO:0008006" key="5">
    <source>
        <dbReference type="Google" id="ProtNLM"/>
    </source>
</evidence>
<dbReference type="GO" id="GO:0016787">
    <property type="term" value="F:hydrolase activity"/>
    <property type="evidence" value="ECO:0007669"/>
    <property type="project" value="UniProtKB-KW"/>
</dbReference>
<keyword evidence="2" id="KW-0472">Membrane</keyword>
<evidence type="ECO:0000256" key="2">
    <source>
        <dbReference type="SAM" id="Phobius"/>
    </source>
</evidence>
<dbReference type="EMBL" id="MEWA01000005">
    <property type="protein sequence ID" value="OGC70442.1"/>
    <property type="molecule type" value="Genomic_DNA"/>
</dbReference>
<comment type="caution">
    <text evidence="3">The sequence shown here is derived from an EMBL/GenBank/DDBJ whole genome shotgun (WGS) entry which is preliminary data.</text>
</comment>
<keyword evidence="2" id="KW-0812">Transmembrane</keyword>
<dbReference type="Proteomes" id="UP000179113">
    <property type="component" value="Unassembled WGS sequence"/>
</dbReference>